<name>A0A812HAI5_9DINO</name>
<proteinExistence type="predicted"/>
<dbReference type="OrthoDB" id="411830at2759"/>
<gene>
    <name evidence="2" type="ORF">SNAT2548_LOCUS1222</name>
</gene>
<organism evidence="2 3">
    <name type="scientific">Symbiodinium natans</name>
    <dbReference type="NCBI Taxonomy" id="878477"/>
    <lineage>
        <taxon>Eukaryota</taxon>
        <taxon>Sar</taxon>
        <taxon>Alveolata</taxon>
        <taxon>Dinophyceae</taxon>
        <taxon>Suessiales</taxon>
        <taxon>Symbiodiniaceae</taxon>
        <taxon>Symbiodinium</taxon>
    </lineage>
</organism>
<evidence type="ECO:0000313" key="2">
    <source>
        <dbReference type="EMBL" id="CAE6941454.1"/>
    </source>
</evidence>
<evidence type="ECO:0000256" key="1">
    <source>
        <dbReference type="SAM" id="MobiDB-lite"/>
    </source>
</evidence>
<accession>A0A812HAI5</accession>
<keyword evidence="3" id="KW-1185">Reference proteome</keyword>
<feature type="compositionally biased region" description="Basic and acidic residues" evidence="1">
    <location>
        <begin position="30"/>
        <end position="41"/>
    </location>
</feature>
<feature type="region of interest" description="Disordered" evidence="1">
    <location>
        <begin position="26"/>
        <end position="94"/>
    </location>
</feature>
<comment type="caution">
    <text evidence="2">The sequence shown here is derived from an EMBL/GenBank/DDBJ whole genome shotgun (WGS) entry which is preliminary data.</text>
</comment>
<dbReference type="Proteomes" id="UP000604046">
    <property type="component" value="Unassembled WGS sequence"/>
</dbReference>
<reference evidence="2" key="1">
    <citation type="submission" date="2021-02" db="EMBL/GenBank/DDBJ databases">
        <authorList>
            <person name="Dougan E. K."/>
            <person name="Rhodes N."/>
            <person name="Thang M."/>
            <person name="Chan C."/>
        </authorList>
    </citation>
    <scope>NUCLEOTIDE SEQUENCE</scope>
</reference>
<feature type="compositionally biased region" description="Polar residues" evidence="1">
    <location>
        <begin position="49"/>
        <end position="68"/>
    </location>
</feature>
<sequence>MPRQQIVLICGYCGIVSIADWSSKGQSLDVSDRNWPTHEDSGDAPSTPARGSSLNLQSLQVSETSTKPGTRPCGADPTDGRPRPDPLGNALDASASDWTTSGVYDAACAQSTKEKGEATVPFAPTLAASARVTSCEASLGLATCREPVCNASWPCAYYAAVATPKPNWAPPITSSSEYDRNREGLAAQQKAKKQMFSVSAQDINTGGSVQNTFEADRFRSTEAASNSQCRSAVTASAQSCRPGTSFQWYAPDWYPALSNRDVAEFGVGKETNNAREPDLHRVLRESPEEYPISEILDIFGAASQLTGACQLKG</sequence>
<protein>
    <submittedName>
        <fullName evidence="2">Uncharacterized protein</fullName>
    </submittedName>
</protein>
<dbReference type="AlphaFoldDB" id="A0A812HAI5"/>
<evidence type="ECO:0000313" key="3">
    <source>
        <dbReference type="Proteomes" id="UP000604046"/>
    </source>
</evidence>
<dbReference type="EMBL" id="CAJNDS010000065">
    <property type="protein sequence ID" value="CAE6941454.1"/>
    <property type="molecule type" value="Genomic_DNA"/>
</dbReference>